<dbReference type="PANTHER" id="PTHR30287">
    <property type="entry name" value="MEMBRANE COMPONENT OF PREDICTED ABC SUPERFAMILY METABOLITE UPTAKE TRANSPORTER"/>
    <property type="match status" value="1"/>
</dbReference>
<evidence type="ECO:0000313" key="8">
    <source>
        <dbReference type="EMBL" id="SOB72418.1"/>
    </source>
</evidence>
<name>A0A285PS21_9FIRM</name>
<dbReference type="Proteomes" id="UP000217549">
    <property type="component" value="Chromosome I"/>
</dbReference>
<keyword evidence="9" id="KW-1185">Reference proteome</keyword>
<sequence>MKNPLRKRFFRELREEIGKYLVVFILMAATIGFVSGFLVADGSMLTAYNNSFQKYNIEDGKFETEEKIYKNQQEDIEKKGVTLYENFYVEKALLNGTTLRIFKNRTKVDKVCLMKGKLPEKTGEIAIDRMYADNNKLSVGDSLQSGKRKWKITGLVALSDYSALFQNNNDTMFDAVKFGAAVVTEEEFSSFNQSQLVYNYAWTYTHKPKTEAQEKKKSEDFMEELSKDVTLEEFVPQYLNQAIHFTGDDMGGDRAMIIVLLYIVIAIMAFVFGITTSNTIRKEAGVIGTLRASGYTKNELIRHYMFMPLLVTFIGAIVGNLLGYTVFKNVCADMYYGSYSLPTYVTLWNAEAFLLTTVIPVFIMFVVNYAILHRKLKLSPLKFLRRDLSKRKQKKAFPLSSKINIFVRFRLRVIFQNFSNYIVLFVGIVFANLLLFFGLLLPSVLDHYQTDIQNNMLANYQYMLSVPTSAMSSNKLSSLFSLLEYSLGTKTENEDAEEFSAYSLNTTPKTFKSEEVTLYGVRSDSKYIKINLKDEKADLQENSKITADVYISSAYADKFSLKPGDAITLKEKYEKESYTFRVKGIYAYNGGLCIFMNQNQLNRIFDLGSDYYSGYFSDTEITDISNKYIGSVIDLNALTKVSRQLDVSMGNMMGLVNGFAIAIFLVLIYLLSKIIIEKNAQSISMVKILGYNNGEISRLYILSTSIVVVLCLLLSFPLETIFMKVIFREMMLQSFSGWIALYIAPEIYVKMFLIGIVSYAAVALLEYRKIRKVPMDEALKNVE</sequence>
<feature type="transmembrane region" description="Helical" evidence="6">
    <location>
        <begin position="418"/>
        <end position="441"/>
    </location>
</feature>
<dbReference type="InterPro" id="IPR003838">
    <property type="entry name" value="ABC3_permease_C"/>
</dbReference>
<feature type="transmembrane region" description="Helical" evidence="6">
    <location>
        <begin position="697"/>
        <end position="718"/>
    </location>
</feature>
<gene>
    <name evidence="8" type="ORF">EHLA_1709</name>
</gene>
<organism evidence="8 9">
    <name type="scientific">Anaerobutyricum hallii</name>
    <dbReference type="NCBI Taxonomy" id="39488"/>
    <lineage>
        <taxon>Bacteria</taxon>
        <taxon>Bacillati</taxon>
        <taxon>Bacillota</taxon>
        <taxon>Clostridia</taxon>
        <taxon>Lachnospirales</taxon>
        <taxon>Lachnospiraceae</taxon>
        <taxon>Anaerobutyricum</taxon>
    </lineage>
</organism>
<keyword evidence="3 6" id="KW-0812">Transmembrane</keyword>
<evidence type="ECO:0000256" key="2">
    <source>
        <dbReference type="ARBA" id="ARBA00022475"/>
    </source>
</evidence>
<keyword evidence="5 6" id="KW-0472">Membrane</keyword>
<dbReference type="InterPro" id="IPR038766">
    <property type="entry name" value="Membrane_comp_ABC_pdt"/>
</dbReference>
<feature type="domain" description="ABC3 transporter permease C-terminal" evidence="7">
    <location>
        <begin position="258"/>
        <end position="373"/>
    </location>
</feature>
<feature type="transmembrane region" description="Helical" evidence="6">
    <location>
        <begin position="347"/>
        <end position="372"/>
    </location>
</feature>
<protein>
    <submittedName>
        <fullName evidence="8">FtsX-like permease family</fullName>
    </submittedName>
</protein>
<evidence type="ECO:0000259" key="7">
    <source>
        <dbReference type="Pfam" id="PF02687"/>
    </source>
</evidence>
<evidence type="ECO:0000313" key="9">
    <source>
        <dbReference type="Proteomes" id="UP000217549"/>
    </source>
</evidence>
<dbReference type="KEGG" id="ehl:EHLA_1709"/>
<feature type="transmembrane region" description="Helical" evidence="6">
    <location>
        <begin position="20"/>
        <end position="40"/>
    </location>
</feature>
<keyword evidence="2" id="KW-1003">Cell membrane</keyword>
<proteinExistence type="predicted"/>
<dbReference type="Pfam" id="PF02687">
    <property type="entry name" value="FtsX"/>
    <property type="match status" value="2"/>
</dbReference>
<keyword evidence="4 6" id="KW-1133">Transmembrane helix</keyword>
<dbReference type="GO" id="GO:0005886">
    <property type="term" value="C:plasma membrane"/>
    <property type="evidence" value="ECO:0007669"/>
    <property type="project" value="UniProtKB-SubCell"/>
</dbReference>
<dbReference type="STRING" id="39488.ERS852450_01917"/>
<dbReference type="RefSeq" id="WP_096240289.1">
    <property type="nucleotide sequence ID" value="NZ_LT907978.1"/>
</dbReference>
<evidence type="ECO:0000256" key="6">
    <source>
        <dbReference type="SAM" id="Phobius"/>
    </source>
</evidence>
<feature type="transmembrane region" description="Helical" evidence="6">
    <location>
        <begin position="304"/>
        <end position="327"/>
    </location>
</feature>
<feature type="transmembrane region" description="Helical" evidence="6">
    <location>
        <begin position="255"/>
        <end position="274"/>
    </location>
</feature>
<dbReference type="AlphaFoldDB" id="A0A285PS21"/>
<dbReference type="PANTHER" id="PTHR30287:SF1">
    <property type="entry name" value="INNER MEMBRANE PROTEIN"/>
    <property type="match status" value="1"/>
</dbReference>
<feature type="transmembrane region" description="Helical" evidence="6">
    <location>
        <begin position="652"/>
        <end position="676"/>
    </location>
</feature>
<dbReference type="EMBL" id="LT907978">
    <property type="protein sequence ID" value="SOB72418.1"/>
    <property type="molecule type" value="Genomic_DNA"/>
</dbReference>
<feature type="transmembrane region" description="Helical" evidence="6">
    <location>
        <begin position="738"/>
        <end position="765"/>
    </location>
</feature>
<comment type="subcellular location">
    <subcellularLocation>
        <location evidence="1">Cell membrane</location>
        <topology evidence="1">Multi-pass membrane protein</topology>
    </subcellularLocation>
</comment>
<accession>A0A285PS21</accession>
<evidence type="ECO:0000256" key="4">
    <source>
        <dbReference type="ARBA" id="ARBA00022989"/>
    </source>
</evidence>
<evidence type="ECO:0000256" key="1">
    <source>
        <dbReference type="ARBA" id="ARBA00004651"/>
    </source>
</evidence>
<feature type="domain" description="ABC3 transporter permease C-terminal" evidence="7">
    <location>
        <begin position="656"/>
        <end position="774"/>
    </location>
</feature>
<evidence type="ECO:0000256" key="3">
    <source>
        <dbReference type="ARBA" id="ARBA00022692"/>
    </source>
</evidence>
<evidence type="ECO:0000256" key="5">
    <source>
        <dbReference type="ARBA" id="ARBA00023136"/>
    </source>
</evidence>
<reference evidence="9" key="1">
    <citation type="submission" date="2017-09" db="EMBL/GenBank/DDBJ databases">
        <authorList>
            <person name="Shetty A S."/>
        </authorList>
    </citation>
    <scope>NUCLEOTIDE SEQUENCE [LARGE SCALE GENOMIC DNA]</scope>
</reference>